<dbReference type="InterPro" id="IPR011009">
    <property type="entry name" value="Kinase-like_dom_sf"/>
</dbReference>
<dbReference type="OrthoDB" id="1290869at2759"/>
<dbReference type="AlphaFoldDB" id="A0A061B7D8"/>
<dbReference type="PROSITE" id="PS50011">
    <property type="entry name" value="PROTEIN_KINASE_DOM"/>
    <property type="match status" value="1"/>
</dbReference>
<evidence type="ECO:0000313" key="3">
    <source>
        <dbReference type="EMBL" id="CDR45820.1"/>
    </source>
</evidence>
<dbReference type="PANTHER" id="PTHR45890">
    <property type="entry name" value="AARF DOMAIN CONTAINING KINASE 2 (PREDICTED)"/>
    <property type="match status" value="1"/>
</dbReference>
<organism evidence="3">
    <name type="scientific">Cyberlindnera fabianii</name>
    <name type="common">Yeast</name>
    <name type="synonym">Hansenula fabianii</name>
    <dbReference type="NCBI Taxonomy" id="36022"/>
    <lineage>
        <taxon>Eukaryota</taxon>
        <taxon>Fungi</taxon>
        <taxon>Dikarya</taxon>
        <taxon>Ascomycota</taxon>
        <taxon>Saccharomycotina</taxon>
        <taxon>Saccharomycetes</taxon>
        <taxon>Phaffomycetales</taxon>
        <taxon>Phaffomycetaceae</taxon>
        <taxon>Cyberlindnera</taxon>
    </lineage>
</organism>
<dbReference type="Gene3D" id="1.10.510.10">
    <property type="entry name" value="Transferase(Phosphotransferase) domain 1"/>
    <property type="match status" value="1"/>
</dbReference>
<dbReference type="PANTHER" id="PTHR45890:SF1">
    <property type="entry name" value="AARF DOMAIN CONTAINING KINASE 2"/>
    <property type="match status" value="1"/>
</dbReference>
<proteinExistence type="inferred from homology"/>
<accession>A0A061B7D8</accession>
<sequence>MIFTTLSSLRGPALRAPPSLINTIKIQARTMSTRSTLFARFQSQQVHKRSYLAGLSALTLISVGTYQYSNCHIVQNEIFKGASEIEPTSQLKPDPRGDTYENGLFIASQQELTDEVEEYRQERLNSRLGWLYKLRFMLNDYLIEPLITFGRFIELSCLFLPVLLFVPISYFGRRDPKRGNVRSGELAWYVLLRFALEHAGASFIKLGQWAASRTDIFTQQFCDELGNLHSHAKKHSLSHTKKILSSSFGGLPFDEIFEEFNEEPVGVGAIAQVYLATLSKKVIEHIDDFQPEKRKRSWLSAVFLNDSPSPKQRVAIKVMHPNVTTTIKRDLKIMMFFAETINALPNMEWLSLPDEVNNFGVLMNLQLDLRIEGLNLQKFQSQYKSDFFVNFPTPYLKFSNRSILVEEYINGISMSTMLELNAQKKIPEHLARQLGDKVLDSFLHMLIMENFIHSDLHPGNIFIRFVKTNELGTEILSSDRERDEVVQSLKDKPDLDSLASELMKLTETGYHPEVCYIDAGLVTELNELNRVNFIALFNSLAEFDGYKAGELMIERSKTPETAIDPEIFALKVERLVDKIKQRTFTLGTVSIGDLLEKMLSMVRSHHVRMEGEFVSVVVAILLLEGIGRQLDPQMDLFARFVWFGVLHGIPEH</sequence>
<dbReference type="PhylomeDB" id="A0A061B7D8"/>
<dbReference type="CDD" id="cd13971">
    <property type="entry name" value="ADCK2-like"/>
    <property type="match status" value="1"/>
</dbReference>
<dbReference type="SUPFAM" id="SSF56112">
    <property type="entry name" value="Protein kinase-like (PK-like)"/>
    <property type="match status" value="1"/>
</dbReference>
<dbReference type="GO" id="GO:0004672">
    <property type="term" value="F:protein kinase activity"/>
    <property type="evidence" value="ECO:0007669"/>
    <property type="project" value="InterPro"/>
</dbReference>
<dbReference type="InterPro" id="IPR000719">
    <property type="entry name" value="Prot_kinase_dom"/>
</dbReference>
<dbReference type="InterPro" id="IPR044095">
    <property type="entry name" value="ADCK2_dom"/>
</dbReference>
<name>A0A061B7D8_CYBFA</name>
<dbReference type="GO" id="GO:0005739">
    <property type="term" value="C:mitochondrion"/>
    <property type="evidence" value="ECO:0007669"/>
    <property type="project" value="TreeGrafter"/>
</dbReference>
<dbReference type="Pfam" id="PF03109">
    <property type="entry name" value="ABC1"/>
    <property type="match status" value="2"/>
</dbReference>
<dbReference type="VEuPathDB" id="FungiDB:BON22_0852"/>
<gene>
    <name evidence="3" type="ORF">CYFA0S_20e00562g</name>
</gene>
<protein>
    <submittedName>
        <fullName evidence="3">CYFA0S20e00562g1_1</fullName>
    </submittedName>
</protein>
<dbReference type="GO" id="GO:0005524">
    <property type="term" value="F:ATP binding"/>
    <property type="evidence" value="ECO:0007669"/>
    <property type="project" value="InterPro"/>
</dbReference>
<comment type="similarity">
    <text evidence="1">Belongs to the protein kinase superfamily. ADCK protein kinase family.</text>
</comment>
<dbReference type="EMBL" id="LK052905">
    <property type="protein sequence ID" value="CDR45820.1"/>
    <property type="molecule type" value="Genomic_DNA"/>
</dbReference>
<dbReference type="InterPro" id="IPR004147">
    <property type="entry name" value="ABC1_dom"/>
</dbReference>
<reference evidence="3" key="1">
    <citation type="journal article" date="2014" name="Genome Announc.">
        <title>Genome sequence of the yeast Cyberlindnera fabianii (Hansenula fabianii).</title>
        <authorList>
            <person name="Freel K.C."/>
            <person name="Sarilar V."/>
            <person name="Neuveglise C."/>
            <person name="Devillers H."/>
            <person name="Friedrich A."/>
            <person name="Schacherer J."/>
        </authorList>
    </citation>
    <scope>NUCLEOTIDE SEQUENCE</scope>
    <source>
        <strain evidence="3">YJS4271</strain>
    </source>
</reference>
<evidence type="ECO:0000259" key="2">
    <source>
        <dbReference type="PROSITE" id="PS50011"/>
    </source>
</evidence>
<dbReference type="InterPro" id="IPR052402">
    <property type="entry name" value="ADCK_kinase"/>
</dbReference>
<feature type="domain" description="Protein kinase" evidence="2">
    <location>
        <begin position="259"/>
        <end position="643"/>
    </location>
</feature>
<evidence type="ECO:0000256" key="1">
    <source>
        <dbReference type="ARBA" id="ARBA00009670"/>
    </source>
</evidence>